<dbReference type="InterPro" id="IPR043504">
    <property type="entry name" value="Peptidase_S1_PA_chymotrypsin"/>
</dbReference>
<keyword evidence="3" id="KW-0378">Hydrolase</keyword>
<dbReference type="Gene3D" id="2.40.10.10">
    <property type="entry name" value="Trypsin-like serine proteases"/>
    <property type="match status" value="2"/>
</dbReference>
<evidence type="ECO:0000313" key="8">
    <source>
        <dbReference type="Proteomes" id="UP001597260"/>
    </source>
</evidence>
<dbReference type="CDD" id="cd21112">
    <property type="entry name" value="alphaLP-like"/>
    <property type="match status" value="1"/>
</dbReference>
<dbReference type="InterPro" id="IPR009003">
    <property type="entry name" value="Peptidase_S1_PA"/>
</dbReference>
<reference evidence="8" key="1">
    <citation type="journal article" date="2019" name="Int. J. Syst. Evol. Microbiol.">
        <title>The Global Catalogue of Microorganisms (GCM) 10K type strain sequencing project: providing services to taxonomists for standard genome sequencing and annotation.</title>
        <authorList>
            <consortium name="The Broad Institute Genomics Platform"/>
            <consortium name="The Broad Institute Genome Sequencing Center for Infectious Disease"/>
            <person name="Wu L."/>
            <person name="Ma J."/>
        </authorList>
    </citation>
    <scope>NUCLEOTIDE SEQUENCE [LARGE SCALE GENOMIC DNA]</scope>
    <source>
        <strain evidence="8">JCM 31037</strain>
    </source>
</reference>
<dbReference type="RefSeq" id="WP_377566388.1">
    <property type="nucleotide sequence ID" value="NZ_JBHTMP010000002.1"/>
</dbReference>
<keyword evidence="8" id="KW-1185">Reference proteome</keyword>
<keyword evidence="6" id="KW-0732">Signal</keyword>
<proteinExistence type="inferred from homology"/>
<evidence type="ECO:0000256" key="4">
    <source>
        <dbReference type="ARBA" id="ARBA00022825"/>
    </source>
</evidence>
<organism evidence="7 8">
    <name type="scientific">Micromonospora sonneratiae</name>
    <dbReference type="NCBI Taxonomy" id="1184706"/>
    <lineage>
        <taxon>Bacteria</taxon>
        <taxon>Bacillati</taxon>
        <taxon>Actinomycetota</taxon>
        <taxon>Actinomycetes</taxon>
        <taxon>Micromonosporales</taxon>
        <taxon>Micromonosporaceae</taxon>
        <taxon>Micromonospora</taxon>
    </lineage>
</organism>
<dbReference type="EMBL" id="JBHTMP010000002">
    <property type="protein sequence ID" value="MFD1319923.1"/>
    <property type="molecule type" value="Genomic_DNA"/>
</dbReference>
<keyword evidence="4" id="KW-0720">Serine protease</keyword>
<dbReference type="PRINTS" id="PR00861">
    <property type="entry name" value="ALYTICPTASE"/>
</dbReference>
<name>A0ABW3Y671_9ACTN</name>
<sequence length="234" mass="24180">MSRRSVTVLVSLLLALVAVTPGGPAVAAEQDQPDPGRAGPATAGVVRGGDVFRSPLGGTCLVSFTVRAADYDGFVTAGRCGQVGAPAYTVDGVLLGTFHRVTFPNSDYAVVRLAPGWVPVGEVRTSPNATMAVKGSTEVPLGGSVCKYGPQTYLRCGVAQAKQQTLYFGTYVLYGLTRTNICPGYNEVGAPIMAGDQAQGITIIGSGDCTYGGTTYFQPVNKVLTAYGLTLITS</sequence>
<dbReference type="SUPFAM" id="SSF50494">
    <property type="entry name" value="Trypsin-like serine proteases"/>
    <property type="match status" value="1"/>
</dbReference>
<comment type="caution">
    <text evidence="7">The sequence shown here is derived from an EMBL/GenBank/DDBJ whole genome shotgun (WGS) entry which is preliminary data.</text>
</comment>
<comment type="similarity">
    <text evidence="1">Belongs to the peptidase S1 family.</text>
</comment>
<keyword evidence="2" id="KW-0645">Protease</keyword>
<dbReference type="Proteomes" id="UP001597260">
    <property type="component" value="Unassembled WGS sequence"/>
</dbReference>
<evidence type="ECO:0000256" key="2">
    <source>
        <dbReference type="ARBA" id="ARBA00022670"/>
    </source>
</evidence>
<evidence type="ECO:0000313" key="7">
    <source>
        <dbReference type="EMBL" id="MFD1319923.1"/>
    </source>
</evidence>
<dbReference type="InterPro" id="IPR001316">
    <property type="entry name" value="Pept_S1A_streptogrisin"/>
</dbReference>
<evidence type="ECO:0000256" key="5">
    <source>
        <dbReference type="ARBA" id="ARBA00023157"/>
    </source>
</evidence>
<evidence type="ECO:0000256" key="1">
    <source>
        <dbReference type="ARBA" id="ARBA00007664"/>
    </source>
</evidence>
<keyword evidence="5" id="KW-1015">Disulfide bond</keyword>
<feature type="chain" id="PRO_5045261274" evidence="6">
    <location>
        <begin position="28"/>
        <end position="234"/>
    </location>
</feature>
<evidence type="ECO:0000256" key="3">
    <source>
        <dbReference type="ARBA" id="ARBA00022801"/>
    </source>
</evidence>
<gene>
    <name evidence="7" type="ORF">ACFQ4H_02340</name>
</gene>
<feature type="signal peptide" evidence="6">
    <location>
        <begin position="1"/>
        <end position="27"/>
    </location>
</feature>
<evidence type="ECO:0000256" key="6">
    <source>
        <dbReference type="SAM" id="SignalP"/>
    </source>
</evidence>
<protein>
    <submittedName>
        <fullName evidence="7">S1 family peptidase</fullName>
    </submittedName>
</protein>
<accession>A0ABW3Y671</accession>